<protein>
    <submittedName>
        <fullName evidence="1">Uncharacterized protein</fullName>
    </submittedName>
</protein>
<dbReference type="EMBL" id="JACBPP010000002">
    <property type="protein sequence ID" value="KAF8004541.1"/>
    <property type="molecule type" value="Genomic_DNA"/>
</dbReference>
<gene>
    <name evidence="1" type="ORF">HF325_001989</name>
</gene>
<organism evidence="1 2">
    <name type="scientific">Metschnikowia pulcherrima</name>
    <dbReference type="NCBI Taxonomy" id="27326"/>
    <lineage>
        <taxon>Eukaryota</taxon>
        <taxon>Fungi</taxon>
        <taxon>Dikarya</taxon>
        <taxon>Ascomycota</taxon>
        <taxon>Saccharomycotina</taxon>
        <taxon>Pichiomycetes</taxon>
        <taxon>Metschnikowiaceae</taxon>
        <taxon>Metschnikowia</taxon>
    </lineage>
</organism>
<evidence type="ECO:0000313" key="2">
    <source>
        <dbReference type="Proteomes" id="UP000649328"/>
    </source>
</evidence>
<accession>A0A8H7LC12</accession>
<reference evidence="1" key="1">
    <citation type="submission" date="2020-10" db="EMBL/GenBank/DDBJ databases">
        <title>The Whole-Genome Sequence of Metschnikowia persimmonesis, a Novel Endophytic Yeast Species Isolated from Medicinal Plant Diospyros kaki Thumb.</title>
        <authorList>
            <person name="Rahmat E."/>
            <person name="Kang Y."/>
        </authorList>
    </citation>
    <scope>NUCLEOTIDE SEQUENCE</scope>
    <source>
        <strain evidence="1">KIOM G15050</strain>
    </source>
</reference>
<proteinExistence type="predicted"/>
<sequence length="409" mass="47807">MSLRLKDRKTSNFGGQLQTPPKRLTWGVFASNHASRCQKFEKRARTLKQSDAEFVETYKEVDPEAISQLQSLTDDLHQRRVEVIKAQKETSLELMQTPAHAKVVDKHNVTVETDWYTGYLKLKMLHHMSKIIHRLAEVPVHRIEGLSWLEFLLDTERTYFKNLDWTFTHSERMYLEAWQKTVTGTRAVTRPERVGFMETGAIQEQVKQAISIGETQGKFQITNEEAGGLRADAFRSLSKKSKEKAPVVRPRRFLEICREARKPQRWKKFWKEMYKHEWLLRNDLTALHHFNYGSYVPIHDAPKVGRDMECLLCLETVSSKAMLAHLYNECTCSRYWWNKIGFPRPTNLREMLAPTDKSFTNLRNLNWFVKVVRKAYSGRRREAENGVSLAPLLNRLLSRALGRTNPMGR</sequence>
<dbReference type="OrthoDB" id="4103775at2759"/>
<name>A0A8H7LC12_9ASCO</name>
<evidence type="ECO:0000313" key="1">
    <source>
        <dbReference type="EMBL" id="KAF8004541.1"/>
    </source>
</evidence>
<dbReference type="Proteomes" id="UP000649328">
    <property type="component" value="Unassembled WGS sequence"/>
</dbReference>
<keyword evidence="2" id="KW-1185">Reference proteome</keyword>
<dbReference type="AlphaFoldDB" id="A0A8H7LC12"/>
<comment type="caution">
    <text evidence="1">The sequence shown here is derived from an EMBL/GenBank/DDBJ whole genome shotgun (WGS) entry which is preliminary data.</text>
</comment>